<evidence type="ECO:0000256" key="1">
    <source>
        <dbReference type="SAM" id="MobiDB-lite"/>
    </source>
</evidence>
<dbReference type="AlphaFoldDB" id="A0AAD7BHU1"/>
<organism evidence="2 3">
    <name type="scientific">Roridomyces roridus</name>
    <dbReference type="NCBI Taxonomy" id="1738132"/>
    <lineage>
        <taxon>Eukaryota</taxon>
        <taxon>Fungi</taxon>
        <taxon>Dikarya</taxon>
        <taxon>Basidiomycota</taxon>
        <taxon>Agaricomycotina</taxon>
        <taxon>Agaricomycetes</taxon>
        <taxon>Agaricomycetidae</taxon>
        <taxon>Agaricales</taxon>
        <taxon>Marasmiineae</taxon>
        <taxon>Mycenaceae</taxon>
        <taxon>Roridomyces</taxon>
    </lineage>
</organism>
<gene>
    <name evidence="2" type="ORF">FB45DRAFT_138746</name>
</gene>
<sequence length="172" mass="19534">MLSVTLAHEIMHLLDLLAFPEWRMKKTPPGVDDEESGFKLEAGLCGGYIRVSWENEDDKDQMAKISHLTFRERFSKEEDPDALLAEHVQEWFDKLAQGEIMEFSAFKDVTNTQIPVSMGRRRGPRNSSRSLPGGYTTYPLKPGQVSMLVGARRAPSNRPYTYEDQQADIAGR</sequence>
<name>A0AAD7BHU1_9AGAR</name>
<protein>
    <submittedName>
        <fullName evidence="2">Uncharacterized protein</fullName>
    </submittedName>
</protein>
<evidence type="ECO:0000313" key="2">
    <source>
        <dbReference type="EMBL" id="KAJ7621266.1"/>
    </source>
</evidence>
<proteinExistence type="predicted"/>
<evidence type="ECO:0000313" key="3">
    <source>
        <dbReference type="Proteomes" id="UP001221142"/>
    </source>
</evidence>
<accession>A0AAD7BHU1</accession>
<comment type="caution">
    <text evidence="2">The sequence shown here is derived from an EMBL/GenBank/DDBJ whole genome shotgun (WGS) entry which is preliminary data.</text>
</comment>
<keyword evidence="3" id="KW-1185">Reference proteome</keyword>
<reference evidence="2" key="1">
    <citation type="submission" date="2023-03" db="EMBL/GenBank/DDBJ databases">
        <title>Massive genome expansion in bonnet fungi (Mycena s.s.) driven by repeated elements and novel gene families across ecological guilds.</title>
        <authorList>
            <consortium name="Lawrence Berkeley National Laboratory"/>
            <person name="Harder C.B."/>
            <person name="Miyauchi S."/>
            <person name="Viragh M."/>
            <person name="Kuo A."/>
            <person name="Thoen E."/>
            <person name="Andreopoulos B."/>
            <person name="Lu D."/>
            <person name="Skrede I."/>
            <person name="Drula E."/>
            <person name="Henrissat B."/>
            <person name="Morin E."/>
            <person name="Kohler A."/>
            <person name="Barry K."/>
            <person name="LaButti K."/>
            <person name="Morin E."/>
            <person name="Salamov A."/>
            <person name="Lipzen A."/>
            <person name="Mereny Z."/>
            <person name="Hegedus B."/>
            <person name="Baldrian P."/>
            <person name="Stursova M."/>
            <person name="Weitz H."/>
            <person name="Taylor A."/>
            <person name="Grigoriev I.V."/>
            <person name="Nagy L.G."/>
            <person name="Martin F."/>
            <person name="Kauserud H."/>
        </authorList>
    </citation>
    <scope>NUCLEOTIDE SEQUENCE</scope>
    <source>
        <strain evidence="2">9284</strain>
    </source>
</reference>
<feature type="compositionally biased region" description="Low complexity" evidence="1">
    <location>
        <begin position="125"/>
        <end position="134"/>
    </location>
</feature>
<dbReference type="Proteomes" id="UP001221142">
    <property type="component" value="Unassembled WGS sequence"/>
</dbReference>
<feature type="region of interest" description="Disordered" evidence="1">
    <location>
        <begin position="116"/>
        <end position="136"/>
    </location>
</feature>
<dbReference type="EMBL" id="JARKIF010000016">
    <property type="protein sequence ID" value="KAJ7621266.1"/>
    <property type="molecule type" value="Genomic_DNA"/>
</dbReference>